<dbReference type="EMBL" id="BK059130">
    <property type="protein sequence ID" value="DAE32876.1"/>
    <property type="molecule type" value="Genomic_DNA"/>
</dbReference>
<reference evidence="1" key="1">
    <citation type="journal article" date="2021" name="Proc. Natl. Acad. Sci. U.S.A.">
        <title>A Catalog of Tens of Thousands of Viruses from Human Metagenomes Reveals Hidden Associations with Chronic Diseases.</title>
        <authorList>
            <person name="Tisza M.J."/>
            <person name="Buck C.B."/>
        </authorList>
    </citation>
    <scope>NUCLEOTIDE SEQUENCE</scope>
    <source>
        <strain evidence="1">CtBS918</strain>
    </source>
</reference>
<protein>
    <submittedName>
        <fullName evidence="1">Uncharacterized protein</fullName>
    </submittedName>
</protein>
<accession>A0A8S5RPC8</accession>
<sequence>MSKDRWEVLRNCADFQEIYDYVFNKYGVEDYCSILDKIEDELETYENSSSEKWLETVENGNIPNSIQWFCGMIDTEYFLNGCWI</sequence>
<proteinExistence type="predicted"/>
<name>A0A8S5RPC8_9VIRU</name>
<organism evidence="1">
    <name type="scientific">virus sp. ctBS918</name>
    <dbReference type="NCBI Taxonomy" id="2825807"/>
    <lineage>
        <taxon>Viruses</taxon>
    </lineage>
</organism>
<evidence type="ECO:0000313" key="1">
    <source>
        <dbReference type="EMBL" id="DAE32876.1"/>
    </source>
</evidence>